<keyword evidence="1" id="KW-0472">Membrane</keyword>
<dbReference type="Proteomes" id="UP000483018">
    <property type="component" value="Unassembled WGS sequence"/>
</dbReference>
<keyword evidence="1" id="KW-1133">Transmembrane helix</keyword>
<dbReference type="PANTHER" id="PTHR37305:SF1">
    <property type="entry name" value="MEMBRANE PROTEIN"/>
    <property type="match status" value="1"/>
</dbReference>
<feature type="transmembrane region" description="Helical" evidence="1">
    <location>
        <begin position="140"/>
        <end position="161"/>
    </location>
</feature>
<dbReference type="PANTHER" id="PTHR37305">
    <property type="entry name" value="INTEGRAL MEMBRANE PROTEIN-RELATED"/>
    <property type="match status" value="1"/>
</dbReference>
<feature type="transmembrane region" description="Helical" evidence="1">
    <location>
        <begin position="59"/>
        <end position="76"/>
    </location>
</feature>
<dbReference type="RefSeq" id="WP_158741383.1">
    <property type="nucleotide sequence ID" value="NZ_WSLF01000013.1"/>
</dbReference>
<dbReference type="EMBL" id="WSLF01000013">
    <property type="protein sequence ID" value="KAE9631235.1"/>
    <property type="molecule type" value="Genomic_DNA"/>
</dbReference>
<sequence length="260" mass="28839">MLHIVIKTECYKLKRYNILWAGVALMLLSVLLTLFTSIANDGSVWDFAYLTEQVIKNNMTMIFPMCITLIAGYIISREQTQDTLKNILTVPVSFKWLLTGKLIVCGGLFIIFGLICSFFTIVAEFLIGFPGFGVPLAIKAVVQITAVNFLLYLAVLPIIVLTSQLTSGFLVGVILAFVYGYGGLFAARNMTLANLYPITASLGIVDYRSYDEAVHWNILMCICSLILVVGISVMLIFGIKGQELKQINKKSKKVVIKKGW</sequence>
<evidence type="ECO:0000313" key="3">
    <source>
        <dbReference type="Proteomes" id="UP000483018"/>
    </source>
</evidence>
<reference evidence="2 3" key="1">
    <citation type="submission" date="2019-12" db="EMBL/GenBank/DDBJ databases">
        <title>Defluviitalea raffinosedens, isolated from a biogas fermenter, genome sequencing and characterization.</title>
        <authorList>
            <person name="Rettenmaier R."/>
            <person name="Schneider M."/>
            <person name="Neuhaus K."/>
            <person name="Liebl W."/>
            <person name="Zverlov V."/>
        </authorList>
    </citation>
    <scope>NUCLEOTIDE SEQUENCE [LARGE SCALE GENOMIC DNA]</scope>
    <source>
        <strain evidence="2 3">249c-K6</strain>
    </source>
</reference>
<dbReference type="Pfam" id="PF12730">
    <property type="entry name" value="ABC2_membrane_4"/>
    <property type="match status" value="1"/>
</dbReference>
<organism evidence="2 3">
    <name type="scientific">Defluviitalea raffinosedens</name>
    <dbReference type="NCBI Taxonomy" id="1450156"/>
    <lineage>
        <taxon>Bacteria</taxon>
        <taxon>Bacillati</taxon>
        <taxon>Bacillota</taxon>
        <taxon>Clostridia</taxon>
        <taxon>Lachnospirales</taxon>
        <taxon>Defluviitaleaceae</taxon>
        <taxon>Defluviitalea</taxon>
    </lineage>
</organism>
<dbReference type="AlphaFoldDB" id="A0A7C8HDL0"/>
<gene>
    <name evidence="2" type="ORF">GND95_11950</name>
</gene>
<comment type="caution">
    <text evidence="2">The sequence shown here is derived from an EMBL/GenBank/DDBJ whole genome shotgun (WGS) entry which is preliminary data.</text>
</comment>
<accession>A0A7C8HDL0</accession>
<feature type="transmembrane region" description="Helical" evidence="1">
    <location>
        <begin position="102"/>
        <end position="128"/>
    </location>
</feature>
<proteinExistence type="predicted"/>
<keyword evidence="1" id="KW-0812">Transmembrane</keyword>
<keyword evidence="3" id="KW-1185">Reference proteome</keyword>
<dbReference type="OrthoDB" id="4336274at2"/>
<evidence type="ECO:0000313" key="2">
    <source>
        <dbReference type="EMBL" id="KAE9631235.1"/>
    </source>
</evidence>
<feature type="transmembrane region" description="Helical" evidence="1">
    <location>
        <begin position="18"/>
        <end position="39"/>
    </location>
</feature>
<feature type="transmembrane region" description="Helical" evidence="1">
    <location>
        <begin position="216"/>
        <end position="239"/>
    </location>
</feature>
<name>A0A7C8HDL0_9FIRM</name>
<protein>
    <submittedName>
        <fullName evidence="2">ABC transporter permease subunit</fullName>
    </submittedName>
</protein>
<feature type="transmembrane region" description="Helical" evidence="1">
    <location>
        <begin position="168"/>
        <end position="187"/>
    </location>
</feature>
<evidence type="ECO:0000256" key="1">
    <source>
        <dbReference type="SAM" id="Phobius"/>
    </source>
</evidence>